<organism evidence="1 2">
    <name type="scientific">Streblomastix strix</name>
    <dbReference type="NCBI Taxonomy" id="222440"/>
    <lineage>
        <taxon>Eukaryota</taxon>
        <taxon>Metamonada</taxon>
        <taxon>Preaxostyla</taxon>
        <taxon>Oxymonadida</taxon>
        <taxon>Streblomastigidae</taxon>
        <taxon>Streblomastix</taxon>
    </lineage>
</organism>
<name>A0A5J4UUF5_9EUKA</name>
<dbReference type="EMBL" id="SNRW01012279">
    <property type="protein sequence ID" value="KAA6374028.1"/>
    <property type="molecule type" value="Genomic_DNA"/>
</dbReference>
<protein>
    <submittedName>
        <fullName evidence="1">Uncharacterized protein</fullName>
    </submittedName>
</protein>
<gene>
    <name evidence="1" type="ORF">EZS28_030444</name>
</gene>
<accession>A0A5J4UUF5</accession>
<evidence type="ECO:0000313" key="1">
    <source>
        <dbReference type="EMBL" id="KAA6374028.1"/>
    </source>
</evidence>
<dbReference type="Proteomes" id="UP000324800">
    <property type="component" value="Unassembled WGS sequence"/>
</dbReference>
<sequence length="69" mass="7948">MATPQTVLLGRWNMESLHSQYISHNQQIEAKLFGLKELRSENQLCQRLCVRPDGIPIELLCVSKLLLDQ</sequence>
<comment type="caution">
    <text evidence="1">The sequence shown here is derived from an EMBL/GenBank/DDBJ whole genome shotgun (WGS) entry which is preliminary data.</text>
</comment>
<evidence type="ECO:0000313" key="2">
    <source>
        <dbReference type="Proteomes" id="UP000324800"/>
    </source>
</evidence>
<reference evidence="1 2" key="1">
    <citation type="submission" date="2019-03" db="EMBL/GenBank/DDBJ databases">
        <title>Single cell metagenomics reveals metabolic interactions within the superorganism composed of flagellate Streblomastix strix and complex community of Bacteroidetes bacteria on its surface.</title>
        <authorList>
            <person name="Treitli S.C."/>
            <person name="Kolisko M."/>
            <person name="Husnik F."/>
            <person name="Keeling P."/>
            <person name="Hampl V."/>
        </authorList>
    </citation>
    <scope>NUCLEOTIDE SEQUENCE [LARGE SCALE GENOMIC DNA]</scope>
    <source>
        <strain evidence="1">ST1C</strain>
    </source>
</reference>
<proteinExistence type="predicted"/>
<dbReference type="AlphaFoldDB" id="A0A5J4UUF5"/>